<dbReference type="PANTHER" id="PTHR45677">
    <property type="entry name" value="GLUTAMATE DECARBOXYLASE-RELATED"/>
    <property type="match status" value="1"/>
</dbReference>
<evidence type="ECO:0000256" key="1">
    <source>
        <dbReference type="ARBA" id="ARBA00001933"/>
    </source>
</evidence>
<keyword evidence="9" id="KW-1185">Reference proteome</keyword>
<evidence type="ECO:0000313" key="8">
    <source>
        <dbReference type="EMBL" id="MFC5024586.1"/>
    </source>
</evidence>
<comment type="cofactor">
    <cofactor evidence="1 6">
        <name>pyridoxal 5'-phosphate</name>
        <dbReference type="ChEBI" id="CHEBI:597326"/>
    </cofactor>
</comment>
<sequence length="537" mass="55005">MTMPGSALSGQVPPAPVPRRTSEPEPAPPPRVPSPLLEPDLLAAAPAGLADLARLVTEITREAAGGLRLRHGPLPALSPEELTRLVDEQLPDGVLPRTGAGRAAVLALARACAATTVDLADPRAAAHLQPPSLAVAAAADVLAGIFNASVDTWDSGPYAVEIERRLVRGLAGLTGYGPESGGVLTPGGSASNLQALLIARDAAAAKLRDVRGGGLAGLACEPLVFCSELAHFSVARACAVLGLGEDAVRPVPVDARHRMRPEALDALLRGTDPETHLPVAVVATAGTTDYGSVDPLPEVAAVARRHGVRLHVDAAYGCGALFSARLRPLLAGIEEADTVTLDLHKTAWQPASASVLLARDAADFTPTTGLRVAYLNPDDDGEAGYDGLLGLSLQTTRRADALKVAATFLALGTDGVGAMLDACHDLARHAEAAIGAHPRLALTAGATLSTVVFRFVTRDASASDRVNGALRRRLLRSGSALIGRTDVSGGDGPGSVHLKLTLLNPQARTTDVDELLAAVVRAGEAVEAGAADEEAAA</sequence>
<reference evidence="9" key="1">
    <citation type="journal article" date="2019" name="Int. J. Syst. Evol. Microbiol.">
        <title>The Global Catalogue of Microorganisms (GCM) 10K type strain sequencing project: providing services to taxonomists for standard genome sequencing and annotation.</title>
        <authorList>
            <consortium name="The Broad Institute Genomics Platform"/>
            <consortium name="The Broad Institute Genome Sequencing Center for Infectious Disease"/>
            <person name="Wu L."/>
            <person name="Ma J."/>
        </authorList>
    </citation>
    <scope>NUCLEOTIDE SEQUENCE [LARGE SCALE GENOMIC DNA]</scope>
    <source>
        <strain evidence="9">CGMCC 4.1648</strain>
    </source>
</reference>
<evidence type="ECO:0000256" key="2">
    <source>
        <dbReference type="ARBA" id="ARBA00009533"/>
    </source>
</evidence>
<evidence type="ECO:0000256" key="3">
    <source>
        <dbReference type="ARBA" id="ARBA00022793"/>
    </source>
</evidence>
<evidence type="ECO:0000256" key="6">
    <source>
        <dbReference type="RuleBase" id="RU000382"/>
    </source>
</evidence>
<evidence type="ECO:0000256" key="5">
    <source>
        <dbReference type="ARBA" id="ARBA00023239"/>
    </source>
</evidence>
<dbReference type="RefSeq" id="WP_345687701.1">
    <property type="nucleotide sequence ID" value="NZ_BAABIT010000001.1"/>
</dbReference>
<accession>A0ABV9XGV6</accession>
<gene>
    <name evidence="8" type="ORF">ACFPM3_20895</name>
</gene>
<dbReference type="InterPro" id="IPR015421">
    <property type="entry name" value="PyrdxlP-dep_Trfase_major"/>
</dbReference>
<dbReference type="SUPFAM" id="SSF53383">
    <property type="entry name" value="PLP-dependent transferases"/>
    <property type="match status" value="1"/>
</dbReference>
<dbReference type="PANTHER" id="PTHR45677:SF8">
    <property type="entry name" value="CYSTEINE SULFINIC ACID DECARBOXYLASE"/>
    <property type="match status" value="1"/>
</dbReference>
<proteinExistence type="inferred from homology"/>
<comment type="similarity">
    <text evidence="2 6">Belongs to the group II decarboxylase family.</text>
</comment>
<dbReference type="EMBL" id="JBHSJD010000016">
    <property type="protein sequence ID" value="MFC5024586.1"/>
    <property type="molecule type" value="Genomic_DNA"/>
</dbReference>
<keyword evidence="5 6" id="KW-0456">Lyase</keyword>
<dbReference type="Gene3D" id="3.40.640.10">
    <property type="entry name" value="Type I PLP-dependent aspartate aminotransferase-like (Major domain)"/>
    <property type="match status" value="1"/>
</dbReference>
<comment type="caution">
    <text evidence="8">The sequence shown here is derived from an EMBL/GenBank/DDBJ whole genome shotgun (WGS) entry which is preliminary data.</text>
</comment>
<dbReference type="Pfam" id="PF00282">
    <property type="entry name" value="Pyridoxal_deC"/>
    <property type="match status" value="1"/>
</dbReference>
<dbReference type="Proteomes" id="UP001595829">
    <property type="component" value="Unassembled WGS sequence"/>
</dbReference>
<evidence type="ECO:0000313" key="9">
    <source>
        <dbReference type="Proteomes" id="UP001595829"/>
    </source>
</evidence>
<evidence type="ECO:0000256" key="7">
    <source>
        <dbReference type="SAM" id="MobiDB-lite"/>
    </source>
</evidence>
<name>A0ABV9XGV6_9ACTN</name>
<feature type="region of interest" description="Disordered" evidence="7">
    <location>
        <begin position="1"/>
        <end position="37"/>
    </location>
</feature>
<dbReference type="Gene3D" id="3.90.1150.10">
    <property type="entry name" value="Aspartate Aminotransferase, domain 1"/>
    <property type="match status" value="1"/>
</dbReference>
<dbReference type="InterPro" id="IPR002129">
    <property type="entry name" value="PyrdxlP-dep_de-COase"/>
</dbReference>
<keyword evidence="4 6" id="KW-0663">Pyridoxal phosphate</keyword>
<keyword evidence="3" id="KW-0210">Decarboxylase</keyword>
<organism evidence="8 9">
    <name type="scientific">Streptomyces coeruleoprunus</name>
    <dbReference type="NCBI Taxonomy" id="285563"/>
    <lineage>
        <taxon>Bacteria</taxon>
        <taxon>Bacillati</taxon>
        <taxon>Actinomycetota</taxon>
        <taxon>Actinomycetes</taxon>
        <taxon>Kitasatosporales</taxon>
        <taxon>Streptomycetaceae</taxon>
        <taxon>Streptomyces</taxon>
    </lineage>
</organism>
<dbReference type="InterPro" id="IPR015422">
    <property type="entry name" value="PyrdxlP-dep_Trfase_small"/>
</dbReference>
<evidence type="ECO:0000256" key="4">
    <source>
        <dbReference type="ARBA" id="ARBA00022898"/>
    </source>
</evidence>
<protein>
    <submittedName>
        <fullName evidence="8">Pyridoxal phosphate-dependent decarboxylase family protein</fullName>
    </submittedName>
</protein>
<dbReference type="InterPro" id="IPR015424">
    <property type="entry name" value="PyrdxlP-dep_Trfase"/>
</dbReference>